<dbReference type="Proteomes" id="UP000004263">
    <property type="component" value="Unassembled WGS sequence"/>
</dbReference>
<keyword evidence="2" id="KW-1185">Reference proteome</keyword>
<sequence>MTPFHGYKFLTAIEHQAFHEGLKAKIDAPNPYNKTNTPHASKAWSKGNQLAFRLNARIAVQYLNASKQL</sequence>
<dbReference type="Pfam" id="PF04957">
    <property type="entry name" value="RMF"/>
    <property type="match status" value="1"/>
</dbReference>
<reference evidence="1 2" key="1">
    <citation type="submission" date="2006-03" db="EMBL/GenBank/DDBJ databases">
        <authorList>
            <person name="Pinhassi J."/>
            <person name="Pedros-Alio C."/>
            <person name="Ferriera S."/>
            <person name="Johnson J."/>
            <person name="Kravitz S."/>
            <person name="Halpern A."/>
            <person name="Remington K."/>
            <person name="Beeson K."/>
            <person name="Tran B."/>
            <person name="Rogers Y.-H."/>
            <person name="Friedman R."/>
            <person name="Venter J.C."/>
        </authorList>
    </citation>
    <scope>NUCLEOTIDE SEQUENCE [LARGE SCALE GENOMIC DNA]</scope>
    <source>
        <strain evidence="1 2">RED65</strain>
    </source>
</reference>
<organism evidence="1 2">
    <name type="scientific">Bermanella marisrubri</name>
    <dbReference type="NCBI Taxonomy" id="207949"/>
    <lineage>
        <taxon>Bacteria</taxon>
        <taxon>Pseudomonadati</taxon>
        <taxon>Pseudomonadota</taxon>
        <taxon>Gammaproteobacteria</taxon>
        <taxon>Oceanospirillales</taxon>
        <taxon>Oceanospirillaceae</taxon>
        <taxon>Bermanella</taxon>
    </lineage>
</organism>
<gene>
    <name evidence="1" type="ORF">RED65_13782</name>
</gene>
<dbReference type="EMBL" id="AAQH01000005">
    <property type="protein sequence ID" value="EAT12759.1"/>
    <property type="molecule type" value="Genomic_DNA"/>
</dbReference>
<dbReference type="RefSeq" id="WP_007018548.1">
    <property type="nucleotide sequence ID" value="NZ_CH724117.1"/>
</dbReference>
<dbReference type="InterPro" id="IPR007040">
    <property type="entry name" value="Ribosome_modulation_factor"/>
</dbReference>
<accession>Q1N332</accession>
<proteinExistence type="predicted"/>
<evidence type="ECO:0000313" key="2">
    <source>
        <dbReference type="Proteomes" id="UP000004263"/>
    </source>
</evidence>
<dbReference type="AlphaFoldDB" id="Q1N332"/>
<protein>
    <submittedName>
        <fullName evidence="1">Uncharacterized protein</fullName>
    </submittedName>
</protein>
<evidence type="ECO:0000313" key="1">
    <source>
        <dbReference type="EMBL" id="EAT12759.1"/>
    </source>
</evidence>
<dbReference type="HOGENOM" id="CLU_2767537_0_0_6"/>
<name>Q1N332_9GAMM</name>
<comment type="caution">
    <text evidence="1">The sequence shown here is derived from an EMBL/GenBank/DDBJ whole genome shotgun (WGS) entry which is preliminary data.</text>
</comment>